<dbReference type="SUPFAM" id="SSF48179">
    <property type="entry name" value="6-phosphogluconate dehydrogenase C-terminal domain-like"/>
    <property type="match status" value="1"/>
</dbReference>
<dbReference type="OrthoDB" id="3185659at2"/>
<keyword evidence="3" id="KW-0520">NAD</keyword>
<name>A0A7K0DT64_9NOCA</name>
<gene>
    <name evidence="7" type="primary">garR_2</name>
    <name evidence="7" type="ORF">NRB56_43520</name>
</gene>
<dbReference type="Gene3D" id="3.40.50.720">
    <property type="entry name" value="NAD(P)-binding Rossmann-like Domain"/>
    <property type="match status" value="1"/>
</dbReference>
<keyword evidence="8" id="KW-1185">Reference proteome</keyword>
<dbReference type="InterPro" id="IPR008927">
    <property type="entry name" value="6-PGluconate_DH-like_C_sf"/>
</dbReference>
<evidence type="ECO:0000313" key="8">
    <source>
        <dbReference type="Proteomes" id="UP000431401"/>
    </source>
</evidence>
<feature type="domain" description="3-hydroxyisobutyrate dehydrogenase-like NAD-binding" evidence="6">
    <location>
        <begin position="175"/>
        <end position="283"/>
    </location>
</feature>
<dbReference type="GO" id="GO:0008679">
    <property type="term" value="F:2-hydroxy-3-oxopropionate reductase activity"/>
    <property type="evidence" value="ECO:0007669"/>
    <property type="project" value="UniProtKB-EC"/>
</dbReference>
<protein>
    <submittedName>
        <fullName evidence="7">2-hydroxy-3-oxopropionate reductase</fullName>
        <ecNumber evidence="7">1.1.1.60</ecNumber>
    </submittedName>
</protein>
<dbReference type="AlphaFoldDB" id="A0A7K0DT64"/>
<feature type="domain" description="6-phosphogluconate dehydrogenase NADP-binding" evidence="5">
    <location>
        <begin position="17"/>
        <end position="172"/>
    </location>
</feature>
<dbReference type="InterPro" id="IPR013328">
    <property type="entry name" value="6PGD_dom2"/>
</dbReference>
<organism evidence="7 8">
    <name type="scientific">Nocardia aurantia</name>
    <dbReference type="NCBI Taxonomy" id="2585199"/>
    <lineage>
        <taxon>Bacteria</taxon>
        <taxon>Bacillati</taxon>
        <taxon>Actinomycetota</taxon>
        <taxon>Actinomycetes</taxon>
        <taxon>Mycobacteriales</taxon>
        <taxon>Nocardiaceae</taxon>
        <taxon>Nocardia</taxon>
    </lineage>
</organism>
<evidence type="ECO:0000256" key="1">
    <source>
        <dbReference type="ARBA" id="ARBA00009080"/>
    </source>
</evidence>
<dbReference type="InterPro" id="IPR029154">
    <property type="entry name" value="HIBADH-like_NADP-bd"/>
</dbReference>
<evidence type="ECO:0000256" key="3">
    <source>
        <dbReference type="ARBA" id="ARBA00023027"/>
    </source>
</evidence>
<proteinExistence type="inferred from homology"/>
<evidence type="ECO:0000259" key="6">
    <source>
        <dbReference type="Pfam" id="PF14833"/>
    </source>
</evidence>
<accession>A0A7K0DT64</accession>
<dbReference type="InterPro" id="IPR006115">
    <property type="entry name" value="6PGDH_NADP-bd"/>
</dbReference>
<evidence type="ECO:0000259" key="5">
    <source>
        <dbReference type="Pfam" id="PF03446"/>
    </source>
</evidence>
<dbReference type="Gene3D" id="1.10.1040.10">
    <property type="entry name" value="N-(1-d-carboxylethyl)-l-norvaline Dehydrogenase, domain 2"/>
    <property type="match status" value="1"/>
</dbReference>
<dbReference type="Pfam" id="PF03446">
    <property type="entry name" value="NAD_binding_2"/>
    <property type="match status" value="1"/>
</dbReference>
<evidence type="ECO:0000313" key="7">
    <source>
        <dbReference type="EMBL" id="MQY28768.1"/>
    </source>
</evidence>
<dbReference type="GO" id="GO:0051287">
    <property type="term" value="F:NAD binding"/>
    <property type="evidence" value="ECO:0007669"/>
    <property type="project" value="InterPro"/>
</dbReference>
<dbReference type="PANTHER" id="PTHR43060:SF15">
    <property type="entry name" value="3-HYDROXYISOBUTYRATE DEHYDROGENASE-LIKE 1, MITOCHONDRIAL-RELATED"/>
    <property type="match status" value="1"/>
</dbReference>
<keyword evidence="2 7" id="KW-0560">Oxidoreductase</keyword>
<sequence>MTTGTTASDSGTAPRAGVVGLGMIGGGVAVSLARRGRIPTVYDVRPGISDSLEGVPEQVPTLAEVARGSDVVLVAVLDADQARAVLTGEDGLLSAAHPGLVVALLSTVALEEVRELAALCAAAGVDFLDAGVTGGTAAAQNGLTVLVGGPDDVVERARPVLDDFAKRVVHCGELGTGMTMKLARNALTYSVWAAVRESALIATAGGISLPRLLEVVSDTDGGAAPLTLLQVHAAGITVPEERVASADLLAQKDLAAVQEFAASAGIEVPIVDAARPHMRAVYSGELPSAARPA</sequence>
<dbReference type="PANTHER" id="PTHR43060">
    <property type="entry name" value="3-HYDROXYISOBUTYRATE DEHYDROGENASE-LIKE 1, MITOCHONDRIAL-RELATED"/>
    <property type="match status" value="1"/>
</dbReference>
<dbReference type="EC" id="1.1.1.60" evidence="7"/>
<dbReference type="SUPFAM" id="SSF51735">
    <property type="entry name" value="NAD(P)-binding Rossmann-fold domains"/>
    <property type="match status" value="1"/>
</dbReference>
<dbReference type="Pfam" id="PF14833">
    <property type="entry name" value="NAD_binding_11"/>
    <property type="match status" value="1"/>
</dbReference>
<evidence type="ECO:0000256" key="4">
    <source>
        <dbReference type="PIRSR" id="PIRSR000103-1"/>
    </source>
</evidence>
<dbReference type="EMBL" id="WEGI01000009">
    <property type="protein sequence ID" value="MQY28768.1"/>
    <property type="molecule type" value="Genomic_DNA"/>
</dbReference>
<dbReference type="InterPro" id="IPR015815">
    <property type="entry name" value="HIBADH-related"/>
</dbReference>
<comment type="similarity">
    <text evidence="1">Belongs to the HIBADH-related family.</text>
</comment>
<feature type="active site" evidence="4">
    <location>
        <position position="181"/>
    </location>
</feature>
<dbReference type="RefSeq" id="WP_153344963.1">
    <property type="nucleotide sequence ID" value="NZ_WEGI01000009.1"/>
</dbReference>
<dbReference type="PIRSF" id="PIRSF000103">
    <property type="entry name" value="HIBADH"/>
    <property type="match status" value="1"/>
</dbReference>
<dbReference type="InterPro" id="IPR036291">
    <property type="entry name" value="NAD(P)-bd_dom_sf"/>
</dbReference>
<comment type="caution">
    <text evidence="7">The sequence shown here is derived from an EMBL/GenBank/DDBJ whole genome shotgun (WGS) entry which is preliminary data.</text>
</comment>
<dbReference type="Proteomes" id="UP000431401">
    <property type="component" value="Unassembled WGS sequence"/>
</dbReference>
<dbReference type="GO" id="GO:0050661">
    <property type="term" value="F:NADP binding"/>
    <property type="evidence" value="ECO:0007669"/>
    <property type="project" value="InterPro"/>
</dbReference>
<reference evidence="7 8" key="1">
    <citation type="submission" date="2019-10" db="EMBL/GenBank/DDBJ databases">
        <title>Nocardia macrotermitis sp. nov. and Nocardia aurantia sp. nov., isolated from the gut of fungus growing-termite Macrotermes natalensis.</title>
        <authorList>
            <person name="Benndorf R."/>
            <person name="Schwitalla J."/>
            <person name="Martin K."/>
            <person name="De Beer W."/>
            <person name="Kaster A.-K."/>
            <person name="Vollmers J."/>
            <person name="Poulsen M."/>
            <person name="Beemelmanns C."/>
        </authorList>
    </citation>
    <scope>NUCLEOTIDE SEQUENCE [LARGE SCALE GENOMIC DNA]</scope>
    <source>
        <strain evidence="7 8">RB56</strain>
    </source>
</reference>
<evidence type="ECO:0000256" key="2">
    <source>
        <dbReference type="ARBA" id="ARBA00023002"/>
    </source>
</evidence>